<reference evidence="2 3" key="1">
    <citation type="submission" date="2023-12" db="EMBL/GenBank/DDBJ databases">
        <title>Novel species of the genus Arcicella isolated from rivers.</title>
        <authorList>
            <person name="Lu H."/>
        </authorList>
    </citation>
    <scope>NUCLEOTIDE SEQUENCE [LARGE SCALE GENOMIC DNA]</scope>
    <source>
        <strain evidence="2 3">LMG 21963</strain>
    </source>
</reference>
<keyword evidence="2" id="KW-0255">Endonuclease</keyword>
<keyword evidence="2" id="KW-0378">Hydrolase</keyword>
<evidence type="ECO:0000313" key="2">
    <source>
        <dbReference type="EMBL" id="MEA5258807.1"/>
    </source>
</evidence>
<dbReference type="InterPro" id="IPR003615">
    <property type="entry name" value="HNH_nuc"/>
</dbReference>
<keyword evidence="2" id="KW-0540">Nuclease</keyword>
<dbReference type="CDD" id="cd00085">
    <property type="entry name" value="HNHc"/>
    <property type="match status" value="1"/>
</dbReference>
<evidence type="ECO:0000256" key="1">
    <source>
        <dbReference type="SAM" id="Coils"/>
    </source>
</evidence>
<organism evidence="2 3">
    <name type="scientific">Arcicella aquatica</name>
    <dbReference type="NCBI Taxonomy" id="217141"/>
    <lineage>
        <taxon>Bacteria</taxon>
        <taxon>Pseudomonadati</taxon>
        <taxon>Bacteroidota</taxon>
        <taxon>Cytophagia</taxon>
        <taxon>Cytophagales</taxon>
        <taxon>Flectobacillaceae</taxon>
        <taxon>Arcicella</taxon>
    </lineage>
</organism>
<gene>
    <name evidence="2" type="ORF">VB264_13505</name>
</gene>
<dbReference type="Proteomes" id="UP001304671">
    <property type="component" value="Unassembled WGS sequence"/>
</dbReference>
<comment type="caution">
    <text evidence="2">The sequence shown here is derived from an EMBL/GenBank/DDBJ whole genome shotgun (WGS) entry which is preliminary data.</text>
</comment>
<keyword evidence="3" id="KW-1185">Reference proteome</keyword>
<evidence type="ECO:0000313" key="3">
    <source>
        <dbReference type="Proteomes" id="UP001304671"/>
    </source>
</evidence>
<sequence length="245" mass="28049">MIKLEAVPPPPELTQALVEELTAKFKHDRSSVWNKDFIKRRLLEMSNGKCAYSEIRLQQEGKYMEVEHFLPKSAHPDKVVEWNNLLPASKFCNMKKGNKAHPIVHPVRDNPKEHLYMSNSMILGKTQKGTNSVIILGLNDQEHLLKPRAEIRDATQAELKKQKYLLSFYERDTTESQGLLLTGFLINLLKLGTRKEAYSATVATTILNDPHYLAIKNVLQANKLWTNEIEALEEELKFCALDTKP</sequence>
<dbReference type="GO" id="GO:0004519">
    <property type="term" value="F:endonuclease activity"/>
    <property type="evidence" value="ECO:0007669"/>
    <property type="project" value="UniProtKB-KW"/>
</dbReference>
<protein>
    <submittedName>
        <fullName evidence="2">HNH endonuclease domain-containing protein</fullName>
    </submittedName>
</protein>
<accession>A0ABU5QNZ0</accession>
<proteinExistence type="predicted"/>
<feature type="coiled-coil region" evidence="1">
    <location>
        <begin position="215"/>
        <end position="242"/>
    </location>
</feature>
<name>A0ABU5QNZ0_9BACT</name>
<dbReference type="Gene3D" id="1.10.30.50">
    <property type="match status" value="1"/>
</dbReference>
<dbReference type="EMBL" id="JAYFUL010000021">
    <property type="protein sequence ID" value="MEA5258807.1"/>
    <property type="molecule type" value="Genomic_DNA"/>
</dbReference>
<dbReference type="RefSeq" id="WP_323250161.1">
    <property type="nucleotide sequence ID" value="NZ_JAYFUL010000021.1"/>
</dbReference>
<keyword evidence="1" id="KW-0175">Coiled coil</keyword>